<evidence type="ECO:0000256" key="3">
    <source>
        <dbReference type="ARBA" id="ARBA00023110"/>
    </source>
</evidence>
<comment type="catalytic activity">
    <reaction evidence="1 5">
        <text>[protein]-peptidylproline (omega=180) = [protein]-peptidylproline (omega=0)</text>
        <dbReference type="Rhea" id="RHEA:16237"/>
        <dbReference type="Rhea" id="RHEA-COMP:10747"/>
        <dbReference type="Rhea" id="RHEA-COMP:10748"/>
        <dbReference type="ChEBI" id="CHEBI:83833"/>
        <dbReference type="ChEBI" id="CHEBI:83834"/>
        <dbReference type="EC" id="5.2.1.8"/>
    </reaction>
</comment>
<feature type="region of interest" description="Disordered" evidence="6">
    <location>
        <begin position="98"/>
        <end position="130"/>
    </location>
</feature>
<evidence type="ECO:0000259" key="7">
    <source>
        <dbReference type="PROSITE" id="PS50059"/>
    </source>
</evidence>
<evidence type="ECO:0000256" key="6">
    <source>
        <dbReference type="SAM" id="MobiDB-lite"/>
    </source>
</evidence>
<dbReference type="Proteomes" id="UP000504610">
    <property type="component" value="Chromosome 4"/>
</dbReference>
<reference evidence="8" key="1">
    <citation type="journal article" date="2019" name="Database">
        <title>The radish genome database (RadishGD): an integrated information resource for radish genomics.</title>
        <authorList>
            <person name="Yu H.J."/>
            <person name="Baek S."/>
            <person name="Lee Y.J."/>
            <person name="Cho A."/>
            <person name="Mun J.H."/>
        </authorList>
    </citation>
    <scope>NUCLEOTIDE SEQUENCE [LARGE SCALE GENOMIC DNA]</scope>
    <source>
        <strain evidence="8">cv. WK10039</strain>
    </source>
</reference>
<proteinExistence type="predicted"/>
<dbReference type="KEGG" id="rsz:108841292"/>
<evidence type="ECO:0000313" key="9">
    <source>
        <dbReference type="RefSeq" id="XP_018469569.1"/>
    </source>
</evidence>
<protein>
    <recommendedName>
        <fullName evidence="2 5">peptidylprolyl isomerase</fullName>
        <ecNumber evidence="2 5">5.2.1.8</ecNumber>
    </recommendedName>
</protein>
<dbReference type="OrthoDB" id="1902587at2759"/>
<dbReference type="PANTHER" id="PTHR43811:SF48">
    <property type="entry name" value="PEPTIDYL-PROLYL CIS-TRANS ISOMERASE FKBP43"/>
    <property type="match status" value="1"/>
</dbReference>
<dbReference type="GeneID" id="108841292"/>
<dbReference type="InterPro" id="IPR001179">
    <property type="entry name" value="PPIase_FKBP_dom"/>
</dbReference>
<reference evidence="9" key="2">
    <citation type="submission" date="2025-08" db="UniProtKB">
        <authorList>
            <consortium name="RefSeq"/>
        </authorList>
    </citation>
    <scope>IDENTIFICATION</scope>
    <source>
        <tissue evidence="9">Leaf</tissue>
    </source>
</reference>
<evidence type="ECO:0000256" key="2">
    <source>
        <dbReference type="ARBA" id="ARBA00013194"/>
    </source>
</evidence>
<evidence type="ECO:0000313" key="8">
    <source>
        <dbReference type="Proteomes" id="UP000504610"/>
    </source>
</evidence>
<gene>
    <name evidence="9" type="primary">LOC108841292</name>
</gene>
<keyword evidence="3 5" id="KW-0697">Rotamase</keyword>
<dbReference type="Pfam" id="PF00254">
    <property type="entry name" value="FKBP_C"/>
    <property type="match status" value="1"/>
</dbReference>
<feature type="compositionally biased region" description="Basic and acidic residues" evidence="6">
    <location>
        <begin position="111"/>
        <end position="130"/>
    </location>
</feature>
<evidence type="ECO:0000256" key="5">
    <source>
        <dbReference type="PROSITE-ProRule" id="PRU00277"/>
    </source>
</evidence>
<keyword evidence="8" id="KW-1185">Reference proteome</keyword>
<dbReference type="SUPFAM" id="SSF54534">
    <property type="entry name" value="FKBP-like"/>
    <property type="match status" value="1"/>
</dbReference>
<keyword evidence="4 5" id="KW-0413">Isomerase</keyword>
<evidence type="ECO:0000256" key="1">
    <source>
        <dbReference type="ARBA" id="ARBA00000971"/>
    </source>
</evidence>
<dbReference type="AlphaFoldDB" id="A0A6J0MBX1"/>
<organism evidence="8 9">
    <name type="scientific">Raphanus sativus</name>
    <name type="common">Radish</name>
    <name type="synonym">Raphanus raphanistrum var. sativus</name>
    <dbReference type="NCBI Taxonomy" id="3726"/>
    <lineage>
        <taxon>Eukaryota</taxon>
        <taxon>Viridiplantae</taxon>
        <taxon>Streptophyta</taxon>
        <taxon>Embryophyta</taxon>
        <taxon>Tracheophyta</taxon>
        <taxon>Spermatophyta</taxon>
        <taxon>Magnoliopsida</taxon>
        <taxon>eudicotyledons</taxon>
        <taxon>Gunneridae</taxon>
        <taxon>Pentapetalae</taxon>
        <taxon>rosids</taxon>
        <taxon>malvids</taxon>
        <taxon>Brassicales</taxon>
        <taxon>Brassicaceae</taxon>
        <taxon>Brassiceae</taxon>
        <taxon>Raphanus</taxon>
    </lineage>
</organism>
<evidence type="ECO:0000256" key="4">
    <source>
        <dbReference type="ARBA" id="ARBA00023235"/>
    </source>
</evidence>
<dbReference type="Gene3D" id="3.10.50.40">
    <property type="match status" value="1"/>
</dbReference>
<name>A0A6J0MBX1_RAPSA</name>
<dbReference type="PANTHER" id="PTHR43811">
    <property type="entry name" value="FKBP-TYPE PEPTIDYL-PROLYL CIS-TRANS ISOMERASE FKPA"/>
    <property type="match status" value="1"/>
</dbReference>
<feature type="domain" description="PPIase FKBP-type" evidence="7">
    <location>
        <begin position="159"/>
        <end position="247"/>
    </location>
</feature>
<dbReference type="RefSeq" id="XP_018469569.1">
    <property type="nucleotide sequence ID" value="XM_018614067.2"/>
</dbReference>
<sequence length="247" mass="27954">MEETTNDISPNGKTSRLINAYAAQCAKCNNWRFIQSQEEYTNIRSESVNKSFECNNCEEPEVDVLCNWSSISCLLRGSYPFILKRDIRSSRDVLPIQNGDGTLSTKKRKGVMREETTEMKKHPNGRNMEKDYGTKKLIEPVIIKEIENVKLDGKVAVLNRKVSIYYTGRLKASGKLFDSNLGDAPLRFRLGGEKVIKGLSIGIEGMRVGDKRRLIIPPSLGYSEEGLMESVPKNAWLVYEVEAVRVR</sequence>
<dbReference type="InterPro" id="IPR046357">
    <property type="entry name" value="PPIase_dom_sf"/>
</dbReference>
<dbReference type="PROSITE" id="PS50059">
    <property type="entry name" value="FKBP_PPIASE"/>
    <property type="match status" value="1"/>
</dbReference>
<dbReference type="EC" id="5.2.1.8" evidence="2 5"/>
<dbReference type="GO" id="GO:0003755">
    <property type="term" value="F:peptidyl-prolyl cis-trans isomerase activity"/>
    <property type="evidence" value="ECO:0007669"/>
    <property type="project" value="UniProtKB-KW"/>
</dbReference>
<accession>A0A6J0MBX1</accession>